<dbReference type="EMBL" id="SJPG01000001">
    <property type="protein sequence ID" value="TWT59613.1"/>
    <property type="molecule type" value="Genomic_DNA"/>
</dbReference>
<evidence type="ECO:0000313" key="1">
    <source>
        <dbReference type="EMBL" id="TWT59613.1"/>
    </source>
</evidence>
<accession>A0A5C5XBG1</accession>
<comment type="caution">
    <text evidence="1">The sequence shown here is derived from an EMBL/GenBank/DDBJ whole genome shotgun (WGS) entry which is preliminary data.</text>
</comment>
<evidence type="ECO:0000313" key="2">
    <source>
        <dbReference type="Proteomes" id="UP000316095"/>
    </source>
</evidence>
<protein>
    <submittedName>
        <fullName evidence="1">Uncharacterized protein</fullName>
    </submittedName>
</protein>
<dbReference type="Proteomes" id="UP000316095">
    <property type="component" value="Unassembled WGS sequence"/>
</dbReference>
<sequence length="55" mass="6103">MMLTSLKYHMKTQKIIIGVIGLDINQNRLTGINNGSRRNGSVIKNQSIISYGNTP</sequence>
<name>A0A5C5XBG1_9PLAN</name>
<reference evidence="1 2" key="1">
    <citation type="submission" date="2019-02" db="EMBL/GenBank/DDBJ databases">
        <title>Deep-cultivation of Planctomycetes and their phenomic and genomic characterization uncovers novel biology.</title>
        <authorList>
            <person name="Wiegand S."/>
            <person name="Jogler M."/>
            <person name="Boedeker C."/>
            <person name="Pinto D."/>
            <person name="Vollmers J."/>
            <person name="Rivas-Marin E."/>
            <person name="Kohn T."/>
            <person name="Peeters S.H."/>
            <person name="Heuer A."/>
            <person name="Rast P."/>
            <person name="Oberbeckmann S."/>
            <person name="Bunk B."/>
            <person name="Jeske O."/>
            <person name="Meyerdierks A."/>
            <person name="Storesund J.E."/>
            <person name="Kallscheuer N."/>
            <person name="Luecker S."/>
            <person name="Lage O.M."/>
            <person name="Pohl T."/>
            <person name="Merkel B.J."/>
            <person name="Hornburger P."/>
            <person name="Mueller R.-W."/>
            <person name="Bruemmer F."/>
            <person name="Labrenz M."/>
            <person name="Spormann A.M."/>
            <person name="Op Den Camp H."/>
            <person name="Overmann J."/>
            <person name="Amann R."/>
            <person name="Jetten M.S.M."/>
            <person name="Mascher T."/>
            <person name="Medema M.H."/>
            <person name="Devos D.P."/>
            <person name="Kaster A.-K."/>
            <person name="Ovreas L."/>
            <person name="Rohde M."/>
            <person name="Galperin M.Y."/>
            <person name="Jogler C."/>
        </authorList>
    </citation>
    <scope>NUCLEOTIDE SEQUENCE [LARGE SCALE GENOMIC DNA]</scope>
    <source>
        <strain evidence="1 2">Pan54</strain>
    </source>
</reference>
<organism evidence="1 2">
    <name type="scientific">Rubinisphaera italica</name>
    <dbReference type="NCBI Taxonomy" id="2527969"/>
    <lineage>
        <taxon>Bacteria</taxon>
        <taxon>Pseudomonadati</taxon>
        <taxon>Planctomycetota</taxon>
        <taxon>Planctomycetia</taxon>
        <taxon>Planctomycetales</taxon>
        <taxon>Planctomycetaceae</taxon>
        <taxon>Rubinisphaera</taxon>
    </lineage>
</organism>
<dbReference type="AlphaFoldDB" id="A0A5C5XBG1"/>
<gene>
    <name evidence="1" type="ORF">Pan54_03210</name>
</gene>
<keyword evidence="2" id="KW-1185">Reference proteome</keyword>
<proteinExistence type="predicted"/>